<evidence type="ECO:0000256" key="1">
    <source>
        <dbReference type="SAM" id="SignalP"/>
    </source>
</evidence>
<evidence type="ECO:0000313" key="4">
    <source>
        <dbReference type="Proteomes" id="UP001366060"/>
    </source>
</evidence>
<dbReference type="InterPro" id="IPR013424">
    <property type="entry name" value="Ice-binding_C"/>
</dbReference>
<dbReference type="Pfam" id="PF07589">
    <property type="entry name" value="PEP-CTERM"/>
    <property type="match status" value="1"/>
</dbReference>
<accession>A0ABU9HAA8</accession>
<dbReference type="NCBIfam" id="TIGR02595">
    <property type="entry name" value="PEP_CTERM"/>
    <property type="match status" value="1"/>
</dbReference>
<reference evidence="3 4" key="1">
    <citation type="submission" date="2024-02" db="EMBL/GenBank/DDBJ databases">
        <title>Bacteria isolated from the canopy kelp, Nereocystis luetkeana.</title>
        <authorList>
            <person name="Pfister C.A."/>
            <person name="Younker I.T."/>
            <person name="Light S.H."/>
        </authorList>
    </citation>
    <scope>NUCLEOTIDE SEQUENCE [LARGE SCALE GENOMIC DNA]</scope>
    <source>
        <strain evidence="3 4">TI.2.07</strain>
    </source>
</reference>
<keyword evidence="4" id="KW-1185">Reference proteome</keyword>
<evidence type="ECO:0000313" key="3">
    <source>
        <dbReference type="EMBL" id="MEL0658738.1"/>
    </source>
</evidence>
<feature type="signal peptide" evidence="1">
    <location>
        <begin position="1"/>
        <end position="21"/>
    </location>
</feature>
<dbReference type="RefSeq" id="WP_341627377.1">
    <property type="nucleotide sequence ID" value="NZ_JBAKBA010000010.1"/>
</dbReference>
<proteinExistence type="predicted"/>
<name>A0ABU9HAA8_9GAMM</name>
<organism evidence="3 4">
    <name type="scientific">Psychromonas arctica</name>
    <dbReference type="NCBI Taxonomy" id="168275"/>
    <lineage>
        <taxon>Bacteria</taxon>
        <taxon>Pseudomonadati</taxon>
        <taxon>Pseudomonadota</taxon>
        <taxon>Gammaproteobacteria</taxon>
        <taxon>Alteromonadales</taxon>
        <taxon>Psychromonadaceae</taxon>
        <taxon>Psychromonas</taxon>
    </lineage>
</organism>
<dbReference type="EMBL" id="JBAKBA010000010">
    <property type="protein sequence ID" value="MEL0658738.1"/>
    <property type="molecule type" value="Genomic_DNA"/>
</dbReference>
<comment type="caution">
    <text evidence="3">The sequence shown here is derived from an EMBL/GenBank/DDBJ whole genome shotgun (WGS) entry which is preliminary data.</text>
</comment>
<evidence type="ECO:0000259" key="2">
    <source>
        <dbReference type="Pfam" id="PF07589"/>
    </source>
</evidence>
<feature type="domain" description="Ice-binding protein C-terminal" evidence="2">
    <location>
        <begin position="213"/>
        <end position="236"/>
    </location>
</feature>
<protein>
    <submittedName>
        <fullName evidence="3">PEP-CTERM sorting domain-containing protein</fullName>
    </submittedName>
</protein>
<sequence>MKLKHWIVLAASTAMMPLASATTIAFDGLDNGTIVDDEYFADYGITFNGTNVFQNESNLAVVFDSSLTNTQDSDLESPFTNINNPSLGTSNPGNILVIHENPSTCDALTCTNPDDEGNRPAGYFTIDFSEAITLNSIDFFDIESEEATDHNEINLYDVNGDEISAGTFFTPGTGGNNTWDRLLFDVTGVYSLEINLNGSGAISNLNFDYATVSVPEPSTLAVFGLALLGFAGSVRRKA</sequence>
<feature type="chain" id="PRO_5046709903" evidence="1">
    <location>
        <begin position="22"/>
        <end position="238"/>
    </location>
</feature>
<gene>
    <name evidence="3" type="ORF">V6255_06235</name>
</gene>
<keyword evidence="1" id="KW-0732">Signal</keyword>
<dbReference type="Proteomes" id="UP001366060">
    <property type="component" value="Unassembled WGS sequence"/>
</dbReference>